<dbReference type="Pfam" id="PF00535">
    <property type="entry name" value="Glycos_transf_2"/>
    <property type="match status" value="1"/>
</dbReference>
<reference evidence="4" key="1">
    <citation type="submission" date="2020-11" db="EMBL/GenBank/DDBJ databases">
        <title>Isolation and identification of active actinomycetes.</title>
        <authorList>
            <person name="Yu B."/>
        </authorList>
    </citation>
    <scope>NUCLEOTIDE SEQUENCE</scope>
    <source>
        <strain evidence="4">NEAU-YB345</strain>
    </source>
</reference>
<dbReference type="InterPro" id="IPR029044">
    <property type="entry name" value="Nucleotide-diphossugar_trans"/>
</dbReference>
<feature type="region of interest" description="Disordered" evidence="1">
    <location>
        <begin position="363"/>
        <end position="389"/>
    </location>
</feature>
<dbReference type="InterPro" id="IPR001173">
    <property type="entry name" value="Glyco_trans_2-like"/>
</dbReference>
<dbReference type="Pfam" id="PF22181">
    <property type="entry name" value="TarS_linker"/>
    <property type="match status" value="1"/>
</dbReference>
<comment type="caution">
    <text evidence="4">The sequence shown here is derived from an EMBL/GenBank/DDBJ whole genome shotgun (WGS) entry which is preliminary data.</text>
</comment>
<dbReference type="InterPro" id="IPR054028">
    <property type="entry name" value="TarS/TarP_linker"/>
</dbReference>
<keyword evidence="5" id="KW-1185">Reference proteome</keyword>
<dbReference type="CDD" id="cd00761">
    <property type="entry name" value="Glyco_tranf_GTA_type"/>
    <property type="match status" value="1"/>
</dbReference>
<dbReference type="EMBL" id="JADPRT010000003">
    <property type="protein sequence ID" value="MBF9067818.1"/>
    <property type="molecule type" value="Genomic_DNA"/>
</dbReference>
<evidence type="ECO:0000259" key="3">
    <source>
        <dbReference type="Pfam" id="PF22181"/>
    </source>
</evidence>
<dbReference type="PANTHER" id="PTHR43685">
    <property type="entry name" value="GLYCOSYLTRANSFERASE"/>
    <property type="match status" value="1"/>
</dbReference>
<dbReference type="SUPFAM" id="SSF53448">
    <property type="entry name" value="Nucleotide-diphospho-sugar transferases"/>
    <property type="match status" value="1"/>
</dbReference>
<sequence length="487" mass="54211">MTTPLVTVITPVHDTRAYLRPWFDSLRQQTLDPGELEVLAVDDASTDGSREELHRLAAAWPEVVTVVPLEQRGGPGRARNEGLGRARGRFLFFLDSDDRLGPEALRRMTLTAGRCGSDVVVGRVAGENGRWVPEFACRETDDDVRFPGGDLAWTLTPSKLFRTELVRHHGMRFREDLPAYSDGPFVLEAFFRARRISVLADYDYYHLVAREDRSNITYRSRAADRLRGIAAGIEVTVRFAAPGAIRDEVNDRHLRGDLVNLFRADFLALARAEQETLVAAAGELVRAHLTDPIRARCGEAQRLRLHCLQHGLVDELTDLVRHETETGGLPEPVSARVSWTPEGLRVRTSRPLPQLTSAPVTWVRGQGQDGQGRDARGRGKPGRAGDETARVATDDETVIPLASLLPHQRVALRVESSLAGREVTAALTPEAGLGQRRVWHGGRLYRVTPVPGPRGELVVWVARIRAGRVLKLRLRQLSRRHRTPVRA</sequence>
<accession>A0A931FBU9</accession>
<dbReference type="Gene3D" id="3.90.550.10">
    <property type="entry name" value="Spore Coat Polysaccharide Biosynthesis Protein SpsA, Chain A"/>
    <property type="match status" value="1"/>
</dbReference>
<evidence type="ECO:0000313" key="5">
    <source>
        <dbReference type="Proteomes" id="UP000657385"/>
    </source>
</evidence>
<organism evidence="4 5">
    <name type="scientific">Streptacidiphilus fuscans</name>
    <dbReference type="NCBI Taxonomy" id="2789292"/>
    <lineage>
        <taxon>Bacteria</taxon>
        <taxon>Bacillati</taxon>
        <taxon>Actinomycetota</taxon>
        <taxon>Actinomycetes</taxon>
        <taxon>Kitasatosporales</taxon>
        <taxon>Streptomycetaceae</taxon>
        <taxon>Streptacidiphilus</taxon>
    </lineage>
</organism>
<protein>
    <submittedName>
        <fullName evidence="4">Glycosyltransferase family 2 protein</fullName>
    </submittedName>
</protein>
<gene>
    <name evidence="4" type="ORF">I2501_07170</name>
</gene>
<evidence type="ECO:0000256" key="1">
    <source>
        <dbReference type="SAM" id="MobiDB-lite"/>
    </source>
</evidence>
<feature type="compositionally biased region" description="Basic and acidic residues" evidence="1">
    <location>
        <begin position="371"/>
        <end position="389"/>
    </location>
</feature>
<feature type="domain" description="TarS/TarP linker" evidence="3">
    <location>
        <begin position="237"/>
        <end position="319"/>
    </location>
</feature>
<dbReference type="RefSeq" id="WP_196193031.1">
    <property type="nucleotide sequence ID" value="NZ_JADPRT010000003.1"/>
</dbReference>
<evidence type="ECO:0000313" key="4">
    <source>
        <dbReference type="EMBL" id="MBF9067818.1"/>
    </source>
</evidence>
<dbReference type="InterPro" id="IPR050834">
    <property type="entry name" value="Glycosyltransf_2"/>
</dbReference>
<dbReference type="Proteomes" id="UP000657385">
    <property type="component" value="Unassembled WGS sequence"/>
</dbReference>
<proteinExistence type="predicted"/>
<dbReference type="PANTHER" id="PTHR43685:SF2">
    <property type="entry name" value="GLYCOSYLTRANSFERASE 2-LIKE DOMAIN-CONTAINING PROTEIN"/>
    <property type="match status" value="1"/>
</dbReference>
<evidence type="ECO:0000259" key="2">
    <source>
        <dbReference type="Pfam" id="PF00535"/>
    </source>
</evidence>
<feature type="domain" description="Glycosyltransferase 2-like" evidence="2">
    <location>
        <begin position="7"/>
        <end position="134"/>
    </location>
</feature>
<dbReference type="AlphaFoldDB" id="A0A931FBU9"/>
<name>A0A931FBU9_9ACTN</name>